<reference evidence="6 7" key="2">
    <citation type="submission" date="2009-02" db="EMBL/GenBank/DDBJ databases">
        <title>Draft genome sequence of Clostridium methylpentosum (DSM 5476).</title>
        <authorList>
            <person name="Sudarsanam P."/>
            <person name="Ley R."/>
            <person name="Guruge J."/>
            <person name="Turnbaugh P.J."/>
            <person name="Mahowald M."/>
            <person name="Liep D."/>
            <person name="Gordon J."/>
        </authorList>
    </citation>
    <scope>NUCLEOTIDE SEQUENCE [LARGE SCALE GENOMIC DNA]</scope>
    <source>
        <strain evidence="6 7">DSM 5476</strain>
    </source>
</reference>
<dbReference type="Pfam" id="PF00754">
    <property type="entry name" value="F5_F8_type_C"/>
    <property type="match status" value="1"/>
</dbReference>
<evidence type="ECO:0000256" key="3">
    <source>
        <dbReference type="SAM" id="Phobius"/>
    </source>
</evidence>
<dbReference type="InterPro" id="IPR008979">
    <property type="entry name" value="Galactose-bd-like_sf"/>
</dbReference>
<evidence type="ECO:0000256" key="1">
    <source>
        <dbReference type="ARBA" id="ARBA00022729"/>
    </source>
</evidence>
<dbReference type="PANTHER" id="PTHR31084">
    <property type="entry name" value="ALPHA-L-FUCOSIDASE 2"/>
    <property type="match status" value="1"/>
</dbReference>
<dbReference type="InterPro" id="IPR027414">
    <property type="entry name" value="GH95_N_dom"/>
</dbReference>
<feature type="domain" description="CBM6" evidence="5">
    <location>
        <begin position="984"/>
        <end position="1108"/>
    </location>
</feature>
<dbReference type="Pfam" id="PF07554">
    <property type="entry name" value="FIVAR"/>
    <property type="match status" value="5"/>
</dbReference>
<proteinExistence type="predicted"/>
<keyword evidence="3" id="KW-0812">Transmembrane</keyword>
<dbReference type="SMART" id="SM00606">
    <property type="entry name" value="CBD_IV"/>
    <property type="match status" value="1"/>
</dbReference>
<dbReference type="eggNOG" id="COG1538">
    <property type="taxonomic scope" value="Bacteria"/>
</dbReference>
<protein>
    <submittedName>
        <fullName evidence="6">LPXTG-motif cell wall anchor domain protein</fullName>
    </submittedName>
</protein>
<dbReference type="Proteomes" id="UP000003340">
    <property type="component" value="Unassembled WGS sequence"/>
</dbReference>
<dbReference type="InterPro" id="IPR001478">
    <property type="entry name" value="PDZ"/>
</dbReference>
<dbReference type="Gene3D" id="1.20.1270.90">
    <property type="entry name" value="AF1782-like"/>
    <property type="match status" value="2"/>
</dbReference>
<dbReference type="SUPFAM" id="SSF50156">
    <property type="entry name" value="PDZ domain-like"/>
    <property type="match status" value="1"/>
</dbReference>
<dbReference type="InterPro" id="IPR008928">
    <property type="entry name" value="6-hairpin_glycosidase_sf"/>
</dbReference>
<dbReference type="Gene3D" id="1.20.1270.70">
    <property type="entry name" value="Designed single chain three-helix bundle"/>
    <property type="match status" value="2"/>
</dbReference>
<dbReference type="CDD" id="cd04084">
    <property type="entry name" value="CBM6_xylanase-like"/>
    <property type="match status" value="1"/>
</dbReference>
<dbReference type="InterPro" id="IPR005084">
    <property type="entry name" value="CBM6"/>
</dbReference>
<evidence type="ECO:0000259" key="5">
    <source>
        <dbReference type="PROSITE" id="PS51175"/>
    </source>
</evidence>
<dbReference type="GO" id="GO:0005975">
    <property type="term" value="P:carbohydrate metabolic process"/>
    <property type="evidence" value="ECO:0007669"/>
    <property type="project" value="InterPro"/>
</dbReference>
<sequence length="1796" mass="197245">MQPSAYLPNNRWALGNYQNFAEMYIDFGKGKPKVVNVESNSQSTNANELPAKIFDGDKTTKWFSMGGVKDEPVDFPVWATVEYNQPVTFDRYVMTSGNDMPVRDPKDWTIYGSNDGQTFEEIDVQTGVTFSGRRQDLTFTLDAPVSYRFIKFEMASNASGDKKNGCQLSEITFVNGEATGEYTNYQRYLDLNTAVTGVSYDIDGVTYTRQMFANFPDNVMVYKMDASKEGALDFTVRPEIPDMVSKASGNYDKTTMGKEGTVFAEENGLITLRGTLKHNGMLFEGQYKVIPDGGTMTASNDENNDHGQITVSGANSAYIIIALGTNYVNDYDKDYVGEDPHDDVTARIANAEALGFDELYSRHKADYTALFDRATLSLNGATFPADKTTDQLLKEYKAGSRSQYLEQLYFQFGRYLLIAASRGDTLPTNLQGVWNDSETPSWQSDYHTNINLQMNYWPAMETNLSETAIPLVEYIDSLRKPGRVTFQKTWGIEPAEGDEESGWIVNCSNGPMGFTGNINSNASFTATGAAFINQNLFDYYQFTQDKDYLRSTIYPILKESSKTYMQILEPGRTEADKDKLYMVPSYSSEQGPWTVGAYFDQQLIYQCFNDTALAADELGIDSDFAAELRELMPKLDPIQIGDSGQIKEWQQETTYNRDQHGNTLGESAGKHRHNSQLIALYPGNFITDRTPEWMEAAKTTLNFRGDDATGWSMGHKLNLWARTGDGNHAYKLLNNLLSNGTYNNLFDYHPPFQIDGNYGGTAGITEMLLQSQGGYIDILPAIPDAWNAGSYNGLLARGNFEIGVSWENQVANQITVKSNVGKDCEIKHYKLSQATVTRDSDGQKIDFEVVDNNTIKFATTAGESYTINDIPQDKKVSNEKGFMRATINNLYSDDILSATGMTDDNGVFFQSIADSSMAQAVGFRVNDVITEINGTAITDTEQFGEVYGAIPNGTEINAKVWRATEFITISYTKSESDDYVILPGKIEAEAFDESYGSCRPESCPEGGQNLGYIRDGDYLVFKDIYFNEIPNQFLVRASASTASTGRVTVHLDSLDGPIVADLGTTVTGAWTNYQTFAVETQNRELMTGKHDLYVALKTGLNFNWFAFENNDRLELEKLTEQAAKVKQILYTAASFAPFSEAYIAALELLDAEEYTKEQVAETTDRLSTTMSQLVKRGDDYIYACNVIDYMEAVGDSDFADSSGWDEIMAAVNLLYDAMAARDEDKTVNIDEKADAVMAAISTLSIDYGDVEMIDDTDARVQYGYGPNGPDSSAGNGGTWYKNNNAKYHNGQIAVCKSAGAWCALEFEGTRVTYLTEKAQGSSYCEIYIDDKLIDTIDTYDGGNGLPQTIVFDSADYPEVVLGEGTHTIKVVTTAEKNPSSSGLIFRLEGFQVYGNPVKIADRTKLIKEISSAQLFKPAMLTPDSYAQLQSAIETANTALYNIMGTQDEADSAYDALNLTIFNLEYAVVETDKTILQKVIDKATELEFSEEYYAAIPSVQRSFSDALSHANLVNNNTYFTQAEVDEAWINLMTEIHKLGLIAGDKTALQADYDMYKELDLDLYLDGDEKDAFVAALAAAKAVLDDEDAMQPEITAADEALIAAAKALVKRGDKTALQNAVDSTASYNEGDYAKGWAEFAAARDAANIVLDTENVTQQQVDEALNTLIDAMLNLRYRADKDLLSKVVAAASTLDLSGFTPASVAAFNAALSDAKAALDNPALSTDEQDTVDNAVNALSKAIAGLTNANGSPANLAVNGDGSITGATGSAKTGDTAPVALATATLLLAGAAVVVKRKKR</sequence>
<keyword evidence="3" id="KW-1133">Transmembrane helix</keyword>
<dbReference type="STRING" id="537013.CLOSTMETH_03339"/>
<evidence type="ECO:0000259" key="4">
    <source>
        <dbReference type="PROSITE" id="PS50022"/>
    </source>
</evidence>
<dbReference type="InterPro" id="IPR036034">
    <property type="entry name" value="PDZ_sf"/>
</dbReference>
<dbReference type="InterPro" id="IPR049053">
    <property type="entry name" value="AFCA-like_C"/>
</dbReference>
<dbReference type="EMBL" id="ACEC01000116">
    <property type="protein sequence ID" value="EEG29058.1"/>
    <property type="molecule type" value="Genomic_DNA"/>
</dbReference>
<evidence type="ECO:0000256" key="2">
    <source>
        <dbReference type="ARBA" id="ARBA00023295"/>
    </source>
</evidence>
<dbReference type="PROSITE" id="PS51175">
    <property type="entry name" value="CBM6"/>
    <property type="match status" value="1"/>
</dbReference>
<dbReference type="Pfam" id="PF13180">
    <property type="entry name" value="PDZ_2"/>
    <property type="match status" value="1"/>
</dbReference>
<dbReference type="InterPro" id="IPR054363">
    <property type="entry name" value="GH95_cat"/>
</dbReference>
<dbReference type="eggNOG" id="COG0265">
    <property type="taxonomic scope" value="Bacteria"/>
</dbReference>
<dbReference type="GO" id="GO:0004560">
    <property type="term" value="F:alpha-L-fucosidase activity"/>
    <property type="evidence" value="ECO:0007669"/>
    <property type="project" value="TreeGrafter"/>
</dbReference>
<feature type="transmembrane region" description="Helical" evidence="3">
    <location>
        <begin position="1773"/>
        <end position="1791"/>
    </location>
</feature>
<keyword evidence="2" id="KW-0378">Hydrolase</keyword>
<keyword evidence="1" id="KW-0732">Signal</keyword>
<evidence type="ECO:0000313" key="6">
    <source>
        <dbReference type="EMBL" id="EEG29058.1"/>
    </source>
</evidence>
<dbReference type="SUPFAM" id="SSF48208">
    <property type="entry name" value="Six-hairpin glycosidases"/>
    <property type="match status" value="1"/>
</dbReference>
<dbReference type="eggNOG" id="COG1554">
    <property type="taxonomic scope" value="Bacteria"/>
</dbReference>
<dbReference type="Pfam" id="PF14498">
    <property type="entry name" value="Glyco_hyd_65N_2"/>
    <property type="match status" value="1"/>
</dbReference>
<accession>C0EHJ4</accession>
<dbReference type="eggNOG" id="COG3537">
    <property type="taxonomic scope" value="Bacteria"/>
</dbReference>
<dbReference type="InterPro" id="IPR006584">
    <property type="entry name" value="Cellulose-bd_IV"/>
</dbReference>
<name>C0EHJ4_9FIRM</name>
<dbReference type="InterPro" id="IPR000421">
    <property type="entry name" value="FA58C"/>
</dbReference>
<dbReference type="PROSITE" id="PS50022">
    <property type="entry name" value="FA58C_3"/>
    <property type="match status" value="1"/>
</dbReference>
<dbReference type="HOGENOM" id="CLU_240657_0_0_9"/>
<dbReference type="Gene3D" id="1.50.10.10">
    <property type="match status" value="1"/>
</dbReference>
<gene>
    <name evidence="6" type="ORF">CLOSTMETH_03339</name>
</gene>
<keyword evidence="7" id="KW-1185">Reference proteome</keyword>
<organism evidence="6 7">
    <name type="scientific">[Clostridium] methylpentosum DSM 5476</name>
    <dbReference type="NCBI Taxonomy" id="537013"/>
    <lineage>
        <taxon>Bacteria</taxon>
        <taxon>Bacillati</taxon>
        <taxon>Bacillota</taxon>
        <taxon>Clostridia</taxon>
        <taxon>Eubacteriales</taxon>
        <taxon>Oscillospiraceae</taxon>
        <taxon>Oscillospiraceae incertae sedis</taxon>
    </lineage>
</organism>
<dbReference type="SUPFAM" id="SSF49785">
    <property type="entry name" value="Galactose-binding domain-like"/>
    <property type="match status" value="2"/>
</dbReference>
<evidence type="ECO:0000313" key="7">
    <source>
        <dbReference type="Proteomes" id="UP000003340"/>
    </source>
</evidence>
<dbReference type="Gene3D" id="2.30.42.10">
    <property type="match status" value="1"/>
</dbReference>
<dbReference type="Pfam" id="PF22124">
    <property type="entry name" value="Glyco_hydro_95_cat"/>
    <property type="match status" value="1"/>
</dbReference>
<dbReference type="Gene3D" id="2.60.120.260">
    <property type="entry name" value="Galactose-binding domain-like"/>
    <property type="match status" value="3"/>
</dbReference>
<dbReference type="PANTHER" id="PTHR31084:SF19">
    <property type="entry name" value="GLYCOSYL HYDROLASE FAMILY 95 N-TERMINAL DOMAIN-CONTAINING PROTEIN"/>
    <property type="match status" value="1"/>
</dbReference>
<dbReference type="InterPro" id="IPR012341">
    <property type="entry name" value="6hp_glycosidase-like_sf"/>
</dbReference>
<keyword evidence="3" id="KW-0472">Membrane</keyword>
<keyword evidence="2" id="KW-0326">Glycosidase</keyword>
<dbReference type="Pfam" id="PF21307">
    <property type="entry name" value="Glyco_hydro_95_C"/>
    <property type="match status" value="1"/>
</dbReference>
<dbReference type="eggNOG" id="COG2273">
    <property type="taxonomic scope" value="Bacteria"/>
</dbReference>
<reference evidence="6 7" key="1">
    <citation type="submission" date="2009-01" db="EMBL/GenBank/DDBJ databases">
        <authorList>
            <person name="Fulton L."/>
            <person name="Clifton S."/>
            <person name="Fulton B."/>
            <person name="Xu J."/>
            <person name="Minx P."/>
            <person name="Pepin K.H."/>
            <person name="Johnson M."/>
            <person name="Bhonagiri V."/>
            <person name="Nash W.E."/>
            <person name="Mardis E.R."/>
            <person name="Wilson R.K."/>
        </authorList>
    </citation>
    <scope>NUCLEOTIDE SEQUENCE [LARGE SCALE GENOMIC DNA]</scope>
    <source>
        <strain evidence="6 7">DSM 5476</strain>
    </source>
</reference>
<comment type="caution">
    <text evidence="6">The sequence shown here is derived from an EMBL/GenBank/DDBJ whole genome shotgun (WGS) entry which is preliminary data.</text>
</comment>
<feature type="domain" description="F5/8 type C" evidence="4">
    <location>
        <begin position="20"/>
        <end position="152"/>
    </location>
</feature>
<dbReference type="GO" id="GO:0030246">
    <property type="term" value="F:carbohydrate binding"/>
    <property type="evidence" value="ECO:0007669"/>
    <property type="project" value="InterPro"/>
</dbReference>
<dbReference type="Pfam" id="PF03422">
    <property type="entry name" value="CBM_6"/>
    <property type="match status" value="1"/>
</dbReference>